<evidence type="ECO:0000256" key="3">
    <source>
        <dbReference type="PROSITE-ProRule" id="PRU00023"/>
    </source>
</evidence>
<dbReference type="EMBL" id="BDQV01000022">
    <property type="protein sequence ID" value="GAY44056.1"/>
    <property type="molecule type" value="Genomic_DNA"/>
</dbReference>
<proteinExistence type="predicted"/>
<evidence type="ECO:0000313" key="4">
    <source>
        <dbReference type="EMBL" id="GAY44056.1"/>
    </source>
</evidence>
<dbReference type="Gene3D" id="1.25.40.20">
    <property type="entry name" value="Ankyrin repeat-containing domain"/>
    <property type="match status" value="5"/>
</dbReference>
<dbReference type="InterPro" id="IPR002110">
    <property type="entry name" value="Ankyrin_rpt"/>
</dbReference>
<sequence>MMMFGNPAGAGFLAGKQQVFPLDYEAEVSQRLVDAVHVNDVKRANECIGDPFVDVNFVGTVSLRAKKTELVLHDEAAHEVRVVYEEFKTEVTALFLAAHAGNLTLVRKLLSLGANVNQKLFRGYATTAAVREDHLEILDLLIKAGACQEACEEALLETSYLGQARPAELLMATDLIRPQVSVHALVSACFRGFVNVVDTLIKCGVDANAIDRVLLQSSKPALHANFDCNALAGAVVSRQISVVRLLLQAGVKTDIKVRMGAWSWDMDTGEELRVGAGLAEDYCITWCAVEYFESSGAILHMLFQHISPNILHNGRTLIHHAILCNNARAAELLLNCAVDKEFPVQTYSKTELRPIHLAARLGSAKILRRLISAGCNINSRTAAGETAAMICARYKHEECLKFLASEGADLGLINYAGHCANSIAKSSRWTLGFQQAVVDSIRSGNIIQSSNASRFSPLMFVTQANDVDALKKLIEWADVDLDEQDADGFSAAMIAAAAGHVEAFRLLLHAGANIKLQNKYGETAITLAELNRNGEVLEQVILEYALEEGQKGSAGFYALHRAAKRGDFDLVHTLVSRCYDVNASDADGYTPLMFAAKSGHGSVCQLLISSGAKCDIENARNETALALARENGNGNEAENVILDELALTLVLDGTYVKKHTKCGKGSPHVKLLKMVESAGVLQWGKSRKRNVVCRAAEVGPSDTFRWNRRRKFDVEEPGMFHVVTTQNKEVHFVCQGGLEMADLWVRGIRLVTGQAIFGKMQLRVNHK</sequence>
<feature type="repeat" description="ANK" evidence="3">
    <location>
        <begin position="587"/>
        <end position="619"/>
    </location>
</feature>
<dbReference type="PANTHER" id="PTHR24123:SF95">
    <property type="entry name" value="ANKYRIN-2-LIKE"/>
    <property type="match status" value="1"/>
</dbReference>
<keyword evidence="1" id="KW-0677">Repeat</keyword>
<dbReference type="SMART" id="SM00248">
    <property type="entry name" value="ANK"/>
    <property type="match status" value="11"/>
</dbReference>
<dbReference type="Pfam" id="PF12796">
    <property type="entry name" value="Ank_2"/>
    <property type="match status" value="3"/>
</dbReference>
<dbReference type="Proteomes" id="UP000236630">
    <property type="component" value="Unassembled WGS sequence"/>
</dbReference>
<keyword evidence="5" id="KW-1185">Reference proteome</keyword>
<dbReference type="Pfam" id="PF00023">
    <property type="entry name" value="Ank"/>
    <property type="match status" value="1"/>
</dbReference>
<reference evidence="4 5" key="1">
    <citation type="journal article" date="2017" name="Front. Genet.">
        <title>Draft sequencing of the heterozygous diploid genome of Satsuma (Citrus unshiu Marc.) using a hybrid assembly approach.</title>
        <authorList>
            <person name="Shimizu T."/>
            <person name="Tanizawa Y."/>
            <person name="Mochizuki T."/>
            <person name="Nagasaki H."/>
            <person name="Yoshioka T."/>
            <person name="Toyoda A."/>
            <person name="Fujiyama A."/>
            <person name="Kaminuma E."/>
            <person name="Nakamura Y."/>
        </authorList>
    </citation>
    <scope>NUCLEOTIDE SEQUENCE [LARGE SCALE GENOMIC DNA]</scope>
    <source>
        <strain evidence="5">cv. Miyagawa wase</strain>
    </source>
</reference>
<comment type="caution">
    <text evidence="4">The sequence shown here is derived from an EMBL/GenBank/DDBJ whole genome shotgun (WGS) entry which is preliminary data.</text>
</comment>
<dbReference type="SMR" id="A0A2H5NV95"/>
<dbReference type="PROSITE" id="PS50088">
    <property type="entry name" value="ANK_REPEAT"/>
    <property type="match status" value="5"/>
</dbReference>
<keyword evidence="2 3" id="KW-0040">ANK repeat</keyword>
<dbReference type="SUPFAM" id="SSF48403">
    <property type="entry name" value="Ankyrin repeat"/>
    <property type="match status" value="2"/>
</dbReference>
<dbReference type="STRING" id="55188.A0A2H5NV95"/>
<evidence type="ECO:0000256" key="2">
    <source>
        <dbReference type="ARBA" id="ARBA00023043"/>
    </source>
</evidence>
<feature type="repeat" description="ANK" evidence="3">
    <location>
        <begin position="554"/>
        <end position="586"/>
    </location>
</feature>
<name>A0A2H5NV95_CITUN</name>
<dbReference type="AlphaFoldDB" id="A0A2H5NV95"/>
<dbReference type="PANTHER" id="PTHR24123">
    <property type="entry name" value="ANKYRIN REPEAT-CONTAINING"/>
    <property type="match status" value="1"/>
</dbReference>
<evidence type="ECO:0000256" key="1">
    <source>
        <dbReference type="ARBA" id="ARBA00022737"/>
    </source>
</evidence>
<gene>
    <name evidence="4" type="ORF">CUMW_079340</name>
</gene>
<dbReference type="InterPro" id="IPR036770">
    <property type="entry name" value="Ankyrin_rpt-contain_sf"/>
</dbReference>
<evidence type="ECO:0000313" key="5">
    <source>
        <dbReference type="Proteomes" id="UP000236630"/>
    </source>
</evidence>
<feature type="repeat" description="ANK" evidence="3">
    <location>
        <begin position="350"/>
        <end position="382"/>
    </location>
</feature>
<accession>A0A2H5NV95</accession>
<protein>
    <submittedName>
        <fullName evidence="4">Uncharacterized protein</fullName>
    </submittedName>
</protein>
<feature type="repeat" description="ANK" evidence="3">
    <location>
        <begin position="487"/>
        <end position="519"/>
    </location>
</feature>
<dbReference type="PROSITE" id="PS50297">
    <property type="entry name" value="ANK_REP_REGION"/>
    <property type="match status" value="5"/>
</dbReference>
<organism evidence="4 5">
    <name type="scientific">Citrus unshiu</name>
    <name type="common">Satsuma mandarin</name>
    <name type="synonym">Citrus nobilis var. unshiu</name>
    <dbReference type="NCBI Taxonomy" id="55188"/>
    <lineage>
        <taxon>Eukaryota</taxon>
        <taxon>Viridiplantae</taxon>
        <taxon>Streptophyta</taxon>
        <taxon>Embryophyta</taxon>
        <taxon>Tracheophyta</taxon>
        <taxon>Spermatophyta</taxon>
        <taxon>Magnoliopsida</taxon>
        <taxon>eudicotyledons</taxon>
        <taxon>Gunneridae</taxon>
        <taxon>Pentapetalae</taxon>
        <taxon>rosids</taxon>
        <taxon>malvids</taxon>
        <taxon>Sapindales</taxon>
        <taxon>Rutaceae</taxon>
        <taxon>Aurantioideae</taxon>
        <taxon>Citrus</taxon>
    </lineage>
</organism>
<dbReference type="InterPro" id="IPR051165">
    <property type="entry name" value="Multifunctional_ANK_Repeat"/>
</dbReference>
<feature type="repeat" description="ANK" evidence="3">
    <location>
        <begin position="89"/>
        <end position="121"/>
    </location>
</feature>